<dbReference type="SUPFAM" id="SSF53795">
    <property type="entry name" value="PEP carboxykinase-like"/>
    <property type="match status" value="1"/>
</dbReference>
<proteinExistence type="predicted"/>
<protein>
    <submittedName>
        <fullName evidence="1">Phosphoenolpyruvate carboxykinase</fullName>
    </submittedName>
</protein>
<sequence>MKDRTYTYRIAGFCLSLSLPDRYDPDAMLPSFRRFKAADDGGCHHILDACMTEEKDRRQEDSCSRMAMDEISDEMGYSALYRTADGYLVRLRPHNGSCVHTMYASEDFSDVKIVLSIESRYAASALCSMLRIAFSQSIIRHQAVAVHASAVAVRTGRDLYSYLFMGKSGAGKSTHSSLWLKNIAGSFLLNDDNPVLRIEDNLVMAYGTPWSGKTPCYRNMGCPVKGIAGIRRADRNIFVPLDGAAAFSMLLRGSSAIRRDRHLFSPLCDTLACISEKVGIGLMECLPDAEAATICRSALESAVPCGMQQISES</sequence>
<evidence type="ECO:0000313" key="1">
    <source>
        <dbReference type="EMBL" id="MBO8455492.1"/>
    </source>
</evidence>
<reference evidence="1" key="2">
    <citation type="journal article" date="2021" name="PeerJ">
        <title>Extensive microbial diversity within the chicken gut microbiome revealed by metagenomics and culture.</title>
        <authorList>
            <person name="Gilroy R."/>
            <person name="Ravi A."/>
            <person name="Getino M."/>
            <person name="Pursley I."/>
            <person name="Horton D.L."/>
            <person name="Alikhan N.F."/>
            <person name="Baker D."/>
            <person name="Gharbi K."/>
            <person name="Hall N."/>
            <person name="Watson M."/>
            <person name="Adriaenssens E.M."/>
            <person name="Foster-Nyarko E."/>
            <person name="Jarju S."/>
            <person name="Secka A."/>
            <person name="Antonio M."/>
            <person name="Oren A."/>
            <person name="Chaudhuri R.R."/>
            <person name="La Ragione R."/>
            <person name="Hildebrand F."/>
            <person name="Pallen M.J."/>
        </authorList>
    </citation>
    <scope>NUCLEOTIDE SEQUENCE</scope>
    <source>
        <strain evidence="1">B1-3475</strain>
    </source>
</reference>
<dbReference type="InterPro" id="IPR027417">
    <property type="entry name" value="P-loop_NTPase"/>
</dbReference>
<reference evidence="1" key="1">
    <citation type="submission" date="2020-10" db="EMBL/GenBank/DDBJ databases">
        <authorList>
            <person name="Gilroy R."/>
        </authorList>
    </citation>
    <scope>NUCLEOTIDE SEQUENCE</scope>
    <source>
        <strain evidence="1">B1-3475</strain>
    </source>
</reference>
<dbReference type="Proteomes" id="UP000823617">
    <property type="component" value="Unassembled WGS sequence"/>
</dbReference>
<name>A0A9D9MZM8_9BACT</name>
<comment type="caution">
    <text evidence="1">The sequence shown here is derived from an EMBL/GenBank/DDBJ whole genome shotgun (WGS) entry which is preliminary data.</text>
</comment>
<evidence type="ECO:0000313" key="2">
    <source>
        <dbReference type="Proteomes" id="UP000823617"/>
    </source>
</evidence>
<organism evidence="1 2">
    <name type="scientific">Candidatus Cryptobacteroides intestinigallinarum</name>
    <dbReference type="NCBI Taxonomy" id="2840767"/>
    <lineage>
        <taxon>Bacteria</taxon>
        <taxon>Pseudomonadati</taxon>
        <taxon>Bacteroidota</taxon>
        <taxon>Bacteroidia</taxon>
        <taxon>Bacteroidales</taxon>
        <taxon>Candidatus Cryptobacteroides</taxon>
    </lineage>
</organism>
<gene>
    <name evidence="1" type="ORF">IAC08_03705</name>
</gene>
<dbReference type="Gene3D" id="3.40.50.300">
    <property type="entry name" value="P-loop containing nucleotide triphosphate hydrolases"/>
    <property type="match status" value="1"/>
</dbReference>
<accession>A0A9D9MZM8</accession>
<dbReference type="AlphaFoldDB" id="A0A9D9MZM8"/>
<dbReference type="EMBL" id="JADIMK010000038">
    <property type="protein sequence ID" value="MBO8455492.1"/>
    <property type="molecule type" value="Genomic_DNA"/>
</dbReference>